<keyword evidence="3" id="KW-1185">Reference proteome</keyword>
<proteinExistence type="predicted"/>
<reference evidence="2 3" key="2">
    <citation type="submission" date="2018-11" db="EMBL/GenBank/DDBJ databases">
        <authorList>
            <consortium name="Pathogen Informatics"/>
        </authorList>
    </citation>
    <scope>NUCLEOTIDE SEQUENCE [LARGE SCALE GENOMIC DNA]</scope>
</reference>
<gene>
    <name evidence="2" type="ORF">NBR_LOCUS8488</name>
</gene>
<evidence type="ECO:0000313" key="4">
    <source>
        <dbReference type="WBParaSite" id="NBR_0000848701-mRNA-1"/>
    </source>
</evidence>
<evidence type="ECO:0000313" key="2">
    <source>
        <dbReference type="EMBL" id="VDL72077.1"/>
    </source>
</evidence>
<evidence type="ECO:0000256" key="1">
    <source>
        <dbReference type="SAM" id="MobiDB-lite"/>
    </source>
</evidence>
<organism evidence="4">
    <name type="scientific">Nippostrongylus brasiliensis</name>
    <name type="common">Rat hookworm</name>
    <dbReference type="NCBI Taxonomy" id="27835"/>
    <lineage>
        <taxon>Eukaryota</taxon>
        <taxon>Metazoa</taxon>
        <taxon>Ecdysozoa</taxon>
        <taxon>Nematoda</taxon>
        <taxon>Chromadorea</taxon>
        <taxon>Rhabditida</taxon>
        <taxon>Rhabditina</taxon>
        <taxon>Rhabditomorpha</taxon>
        <taxon>Strongyloidea</taxon>
        <taxon>Heligmosomidae</taxon>
        <taxon>Nippostrongylus</taxon>
    </lineage>
</organism>
<accession>A0A0N4XZA2</accession>
<feature type="region of interest" description="Disordered" evidence="1">
    <location>
        <begin position="48"/>
        <end position="72"/>
    </location>
</feature>
<protein>
    <submittedName>
        <fullName evidence="2 4">Uncharacterized protein</fullName>
    </submittedName>
</protein>
<dbReference type="EMBL" id="UYSL01020012">
    <property type="protein sequence ID" value="VDL72077.1"/>
    <property type="molecule type" value="Genomic_DNA"/>
</dbReference>
<dbReference type="WBParaSite" id="NBR_0000848701-mRNA-1">
    <property type="protein sequence ID" value="NBR_0000848701-mRNA-1"/>
    <property type="gene ID" value="NBR_0000848701"/>
</dbReference>
<reference evidence="4" key="1">
    <citation type="submission" date="2017-02" db="UniProtKB">
        <authorList>
            <consortium name="WormBaseParasite"/>
        </authorList>
    </citation>
    <scope>IDENTIFICATION</scope>
</reference>
<sequence length="72" mass="7786">MHLDRKIEPKTNDDDDMLPWRCVTTAGVVVHVWTGASSRRGDLSLASDAIGGANTQTPKTTSLSPAASRRHK</sequence>
<evidence type="ECO:0000313" key="3">
    <source>
        <dbReference type="Proteomes" id="UP000271162"/>
    </source>
</evidence>
<dbReference type="Proteomes" id="UP000271162">
    <property type="component" value="Unassembled WGS sequence"/>
</dbReference>
<name>A0A0N4XZA2_NIPBR</name>
<feature type="compositionally biased region" description="Polar residues" evidence="1">
    <location>
        <begin position="53"/>
        <end position="65"/>
    </location>
</feature>
<dbReference type="AlphaFoldDB" id="A0A0N4XZA2"/>